<accession>A0A232F0S8</accession>
<gene>
    <name evidence="2" type="ORF">TSAR_001599</name>
</gene>
<keyword evidence="3" id="KW-1185">Reference proteome</keyword>
<evidence type="ECO:0000313" key="2">
    <source>
        <dbReference type="EMBL" id="OXU24315.1"/>
    </source>
</evidence>
<keyword evidence="1" id="KW-0812">Transmembrane</keyword>
<sequence length="234" mass="27367">MSDTVLPETLIQKIFFTCFAFIAMKFSADFYFHILQIRYINEMISLDTFEDISKSGYSIYVNPKIKDYVFDYHPDSHVVDMKNKTETFVSISDCLKQIRKRFNVICITNEVDIERVSKTGMRVAKPVFRCIKWIFLMENRSLFVHKLQKIFNRLREAGANKYFEPPKIVTDYSVAESEEDVFLQTTVLATVLVIGYFISTIAMFIELLIAYVNYKANRVTVLAALKKERMTETK</sequence>
<keyword evidence="1" id="KW-0472">Membrane</keyword>
<comment type="caution">
    <text evidence="2">The sequence shown here is derived from an EMBL/GenBank/DDBJ whole genome shotgun (WGS) entry which is preliminary data.</text>
</comment>
<protein>
    <submittedName>
        <fullName evidence="2">Uncharacterized protein</fullName>
    </submittedName>
</protein>
<evidence type="ECO:0000256" key="1">
    <source>
        <dbReference type="SAM" id="Phobius"/>
    </source>
</evidence>
<feature type="transmembrane region" description="Helical" evidence="1">
    <location>
        <begin position="14"/>
        <end position="35"/>
    </location>
</feature>
<dbReference type="Proteomes" id="UP000215335">
    <property type="component" value="Unassembled WGS sequence"/>
</dbReference>
<reference evidence="2 3" key="1">
    <citation type="journal article" date="2017" name="Curr. Biol.">
        <title>The Evolution of Venom by Co-option of Single-Copy Genes.</title>
        <authorList>
            <person name="Martinson E.O."/>
            <person name="Mrinalini"/>
            <person name="Kelkar Y.D."/>
            <person name="Chang C.H."/>
            <person name="Werren J.H."/>
        </authorList>
    </citation>
    <scope>NUCLEOTIDE SEQUENCE [LARGE SCALE GENOMIC DNA]</scope>
    <source>
        <strain evidence="2 3">Alberta</strain>
        <tissue evidence="2">Whole body</tissue>
    </source>
</reference>
<keyword evidence="1" id="KW-1133">Transmembrane helix</keyword>
<dbReference type="EMBL" id="NNAY01001339">
    <property type="protein sequence ID" value="OXU24315.1"/>
    <property type="molecule type" value="Genomic_DNA"/>
</dbReference>
<organism evidence="2 3">
    <name type="scientific">Trichomalopsis sarcophagae</name>
    <dbReference type="NCBI Taxonomy" id="543379"/>
    <lineage>
        <taxon>Eukaryota</taxon>
        <taxon>Metazoa</taxon>
        <taxon>Ecdysozoa</taxon>
        <taxon>Arthropoda</taxon>
        <taxon>Hexapoda</taxon>
        <taxon>Insecta</taxon>
        <taxon>Pterygota</taxon>
        <taxon>Neoptera</taxon>
        <taxon>Endopterygota</taxon>
        <taxon>Hymenoptera</taxon>
        <taxon>Apocrita</taxon>
        <taxon>Proctotrupomorpha</taxon>
        <taxon>Chalcidoidea</taxon>
        <taxon>Pteromalidae</taxon>
        <taxon>Pteromalinae</taxon>
        <taxon>Trichomalopsis</taxon>
    </lineage>
</organism>
<proteinExistence type="predicted"/>
<feature type="transmembrane region" description="Helical" evidence="1">
    <location>
        <begin position="187"/>
        <end position="212"/>
    </location>
</feature>
<name>A0A232F0S8_9HYME</name>
<dbReference type="AlphaFoldDB" id="A0A232F0S8"/>
<evidence type="ECO:0000313" key="3">
    <source>
        <dbReference type="Proteomes" id="UP000215335"/>
    </source>
</evidence>